<dbReference type="EMBL" id="JAEUBE010000295">
    <property type="protein sequence ID" value="KAH3665800.1"/>
    <property type="molecule type" value="Genomic_DNA"/>
</dbReference>
<dbReference type="Gene3D" id="1.50.40.10">
    <property type="entry name" value="Mitochondrial carrier domain"/>
    <property type="match status" value="1"/>
</dbReference>
<feature type="repeat" description="Solcar" evidence="9">
    <location>
        <begin position="111"/>
        <end position="196"/>
    </location>
</feature>
<evidence type="ECO:0000256" key="2">
    <source>
        <dbReference type="ARBA" id="ARBA00022448"/>
    </source>
</evidence>
<evidence type="ECO:0000256" key="7">
    <source>
        <dbReference type="ARBA" id="ARBA00023128"/>
    </source>
</evidence>
<dbReference type="AlphaFoldDB" id="A0A9P8P683"/>
<evidence type="ECO:0008006" key="14">
    <source>
        <dbReference type="Google" id="ProtNLM"/>
    </source>
</evidence>
<dbReference type="InterPro" id="IPR023395">
    <property type="entry name" value="MCP_dom_sf"/>
</dbReference>
<name>A0A9P8P683_9ASCO</name>
<dbReference type="GeneID" id="70235953"/>
<evidence type="ECO:0000256" key="5">
    <source>
        <dbReference type="ARBA" id="ARBA00022792"/>
    </source>
</evidence>
<evidence type="ECO:0000256" key="10">
    <source>
        <dbReference type="RuleBase" id="RU000488"/>
    </source>
</evidence>
<keyword evidence="6 11" id="KW-1133">Transmembrane helix</keyword>
<evidence type="ECO:0000256" key="1">
    <source>
        <dbReference type="ARBA" id="ARBA00004448"/>
    </source>
</evidence>
<keyword evidence="3 9" id="KW-0812">Transmembrane</keyword>
<evidence type="ECO:0000256" key="9">
    <source>
        <dbReference type="PROSITE-ProRule" id="PRU00282"/>
    </source>
</evidence>
<protein>
    <recommendedName>
        <fullName evidence="14">Mitochondrial thiamine pyrophosphate carrier 1</fullName>
    </recommendedName>
</protein>
<comment type="subcellular location">
    <subcellularLocation>
        <location evidence="1">Mitochondrion inner membrane</location>
        <topology evidence="1">Multi-pass membrane protein</topology>
    </subcellularLocation>
</comment>
<dbReference type="Proteomes" id="UP000769157">
    <property type="component" value="Unassembled WGS sequence"/>
</dbReference>
<evidence type="ECO:0000256" key="11">
    <source>
        <dbReference type="SAM" id="Phobius"/>
    </source>
</evidence>
<gene>
    <name evidence="12" type="ORF">OGAPHI_003988</name>
</gene>
<dbReference type="PRINTS" id="PR00926">
    <property type="entry name" value="MITOCARRIER"/>
</dbReference>
<evidence type="ECO:0000256" key="4">
    <source>
        <dbReference type="ARBA" id="ARBA00022737"/>
    </source>
</evidence>
<evidence type="ECO:0000256" key="3">
    <source>
        <dbReference type="ARBA" id="ARBA00022692"/>
    </source>
</evidence>
<dbReference type="PANTHER" id="PTHR24089">
    <property type="entry name" value="SOLUTE CARRIER FAMILY 25"/>
    <property type="match status" value="1"/>
</dbReference>
<dbReference type="InterPro" id="IPR018108">
    <property type="entry name" value="MCP_transmembrane"/>
</dbReference>
<dbReference type="PROSITE" id="PS50920">
    <property type="entry name" value="SOLCAR"/>
    <property type="match status" value="3"/>
</dbReference>
<feature type="repeat" description="Solcar" evidence="9">
    <location>
        <begin position="198"/>
        <end position="280"/>
    </location>
</feature>
<sequence length="289" mass="32152">MSNSHLHQGVEVPAWISVIGGSVSGLVSRFVIAPADTVKIRQQLNGNQDKYRGVSRTIRTILHNEGIRAFWKGNLPAEIMYLLYGATQFATYSSLNNMLTQTEQTLNIKVPSSVHALALGSLSGSVSIAISYPFDVLRTRLAANETRQFRSFVKETSEMYYKDGVRSFFRGIQLSITSVAISMGLSFGSYSYFRDLTANTPFESTSGLLAGILSKTLVYPLDLVRRRKHMTYRGSFAHAILQIIAKEGVRGAYHGLTPALIKSAPTTAISFWCYEWTVDWLLSAQDRFN</sequence>
<accession>A0A9P8P683</accession>
<keyword evidence="7" id="KW-0496">Mitochondrion</keyword>
<evidence type="ECO:0000256" key="8">
    <source>
        <dbReference type="ARBA" id="ARBA00023136"/>
    </source>
</evidence>
<feature type="transmembrane region" description="Helical" evidence="11">
    <location>
        <begin position="12"/>
        <end position="32"/>
    </location>
</feature>
<dbReference type="Pfam" id="PF00153">
    <property type="entry name" value="Mito_carr"/>
    <property type="match status" value="3"/>
</dbReference>
<evidence type="ECO:0000313" key="12">
    <source>
        <dbReference type="EMBL" id="KAH3665800.1"/>
    </source>
</evidence>
<feature type="repeat" description="Solcar" evidence="9">
    <location>
        <begin position="12"/>
        <end position="98"/>
    </location>
</feature>
<reference evidence="12" key="1">
    <citation type="journal article" date="2021" name="Open Biol.">
        <title>Shared evolutionary footprints suggest mitochondrial oxidative damage underlies multiple complex I losses in fungi.</title>
        <authorList>
            <person name="Schikora-Tamarit M.A."/>
            <person name="Marcet-Houben M."/>
            <person name="Nosek J."/>
            <person name="Gabaldon T."/>
        </authorList>
    </citation>
    <scope>NUCLEOTIDE SEQUENCE</scope>
    <source>
        <strain evidence="12">CBS6075</strain>
    </source>
</reference>
<dbReference type="SUPFAM" id="SSF103506">
    <property type="entry name" value="Mitochondrial carrier"/>
    <property type="match status" value="1"/>
</dbReference>
<keyword evidence="4" id="KW-0677">Repeat</keyword>
<comment type="similarity">
    <text evidence="10">Belongs to the mitochondrial carrier (TC 2.A.29) family.</text>
</comment>
<dbReference type="InterPro" id="IPR002067">
    <property type="entry name" value="MCP"/>
</dbReference>
<keyword evidence="8 9" id="KW-0472">Membrane</keyword>
<feature type="transmembrane region" description="Helical" evidence="11">
    <location>
        <begin position="205"/>
        <end position="224"/>
    </location>
</feature>
<dbReference type="GO" id="GO:0005743">
    <property type="term" value="C:mitochondrial inner membrane"/>
    <property type="evidence" value="ECO:0007669"/>
    <property type="project" value="UniProtKB-SubCell"/>
</dbReference>
<keyword evidence="5" id="KW-0999">Mitochondrion inner membrane</keyword>
<keyword evidence="2 10" id="KW-0813">Transport</keyword>
<evidence type="ECO:0000256" key="6">
    <source>
        <dbReference type="ARBA" id="ARBA00022989"/>
    </source>
</evidence>
<dbReference type="GO" id="GO:0055085">
    <property type="term" value="P:transmembrane transport"/>
    <property type="evidence" value="ECO:0007669"/>
    <property type="project" value="InterPro"/>
</dbReference>
<dbReference type="RefSeq" id="XP_046061004.1">
    <property type="nucleotide sequence ID" value="XM_046205018.1"/>
</dbReference>
<comment type="caution">
    <text evidence="12">The sequence shown here is derived from an EMBL/GenBank/DDBJ whole genome shotgun (WGS) entry which is preliminary data.</text>
</comment>
<dbReference type="OrthoDB" id="18574at2759"/>
<feature type="transmembrane region" description="Helical" evidence="11">
    <location>
        <begin position="172"/>
        <end position="193"/>
    </location>
</feature>
<evidence type="ECO:0000313" key="13">
    <source>
        <dbReference type="Proteomes" id="UP000769157"/>
    </source>
</evidence>
<proteinExistence type="inferred from homology"/>
<organism evidence="12 13">
    <name type="scientific">Ogataea philodendri</name>
    <dbReference type="NCBI Taxonomy" id="1378263"/>
    <lineage>
        <taxon>Eukaryota</taxon>
        <taxon>Fungi</taxon>
        <taxon>Dikarya</taxon>
        <taxon>Ascomycota</taxon>
        <taxon>Saccharomycotina</taxon>
        <taxon>Pichiomycetes</taxon>
        <taxon>Pichiales</taxon>
        <taxon>Pichiaceae</taxon>
        <taxon>Ogataea</taxon>
    </lineage>
</organism>
<reference evidence="12" key="2">
    <citation type="submission" date="2021-01" db="EMBL/GenBank/DDBJ databases">
        <authorList>
            <person name="Schikora-Tamarit M.A."/>
        </authorList>
    </citation>
    <scope>NUCLEOTIDE SEQUENCE</scope>
    <source>
        <strain evidence="12">CBS6075</strain>
    </source>
</reference>
<keyword evidence="13" id="KW-1185">Reference proteome</keyword>